<dbReference type="CDD" id="cd00865">
    <property type="entry name" value="PEBP_bact_arch"/>
    <property type="match status" value="1"/>
</dbReference>
<dbReference type="InterPro" id="IPR036610">
    <property type="entry name" value="PEBP-like_sf"/>
</dbReference>
<reference evidence="2 3" key="1">
    <citation type="journal article" date="2018" name="Nat. Biotechnol.">
        <title>A standardized bacterial taxonomy based on genome phylogeny substantially revises the tree of life.</title>
        <authorList>
            <person name="Parks D.H."/>
            <person name="Chuvochina M."/>
            <person name="Waite D.W."/>
            <person name="Rinke C."/>
            <person name="Skarshewski A."/>
            <person name="Chaumeil P.A."/>
            <person name="Hugenholtz P."/>
        </authorList>
    </citation>
    <scope>NUCLEOTIDE SEQUENCE [LARGE SCALE GENOMIC DNA]</scope>
    <source>
        <strain evidence="2">UBA8844</strain>
    </source>
</reference>
<organism evidence="2 3">
    <name type="scientific">Gemmatimonas aurantiaca</name>
    <dbReference type="NCBI Taxonomy" id="173480"/>
    <lineage>
        <taxon>Bacteria</taxon>
        <taxon>Pseudomonadati</taxon>
        <taxon>Gemmatimonadota</taxon>
        <taxon>Gemmatimonadia</taxon>
        <taxon>Gemmatimonadales</taxon>
        <taxon>Gemmatimonadaceae</taxon>
        <taxon>Gemmatimonas</taxon>
    </lineage>
</organism>
<dbReference type="Pfam" id="PF01161">
    <property type="entry name" value="PBP"/>
    <property type="match status" value="1"/>
</dbReference>
<dbReference type="InterPro" id="IPR008914">
    <property type="entry name" value="PEBP"/>
</dbReference>
<accession>A0A3D4VEI5</accession>
<protein>
    <submittedName>
        <fullName evidence="2">YbhB/YbcL family Raf kinase inhibitor-like protein</fullName>
    </submittedName>
</protein>
<dbReference type="NCBIfam" id="TIGR00481">
    <property type="entry name" value="YbhB/YbcL family Raf kinase inhibitor-like protein"/>
    <property type="match status" value="1"/>
</dbReference>
<dbReference type="InterPro" id="IPR005247">
    <property type="entry name" value="YbhB_YbcL/LppC-like"/>
</dbReference>
<dbReference type="PANTHER" id="PTHR30289">
    <property type="entry name" value="UNCHARACTERIZED PROTEIN YBCL-RELATED"/>
    <property type="match status" value="1"/>
</dbReference>
<evidence type="ECO:0000256" key="1">
    <source>
        <dbReference type="SAM" id="MobiDB-lite"/>
    </source>
</evidence>
<comment type="caution">
    <text evidence="2">The sequence shown here is derived from an EMBL/GenBank/DDBJ whole genome shotgun (WGS) entry which is preliminary data.</text>
</comment>
<proteinExistence type="predicted"/>
<dbReference type="EMBL" id="DPIY01000011">
    <property type="protein sequence ID" value="HCT58757.1"/>
    <property type="molecule type" value="Genomic_DNA"/>
</dbReference>
<dbReference type="Proteomes" id="UP000264071">
    <property type="component" value="Unassembled WGS sequence"/>
</dbReference>
<dbReference type="PANTHER" id="PTHR30289:SF1">
    <property type="entry name" value="PEBP (PHOSPHATIDYLETHANOLAMINE-BINDING PROTEIN) FAMILY PROTEIN"/>
    <property type="match status" value="1"/>
</dbReference>
<name>A0A3D4VEI5_9BACT</name>
<dbReference type="Gene3D" id="3.90.280.10">
    <property type="entry name" value="PEBP-like"/>
    <property type="match status" value="1"/>
</dbReference>
<evidence type="ECO:0000313" key="3">
    <source>
        <dbReference type="Proteomes" id="UP000264071"/>
    </source>
</evidence>
<dbReference type="AlphaFoldDB" id="A0A3D4VEI5"/>
<dbReference type="SUPFAM" id="SSF49777">
    <property type="entry name" value="PEBP-like"/>
    <property type="match status" value="1"/>
</dbReference>
<gene>
    <name evidence="2" type="ORF">DGD08_16245</name>
</gene>
<evidence type="ECO:0000313" key="2">
    <source>
        <dbReference type="EMBL" id="HCT58757.1"/>
    </source>
</evidence>
<feature type="region of interest" description="Disordered" evidence="1">
    <location>
        <begin position="13"/>
        <end position="37"/>
    </location>
</feature>
<sequence>MWFGLSAEAHAQAAGGARPAGQPAPAAAQPPRAPARAPMRTMTLTSPDFVDGGAMPAALAQTGRDVSPALSWSGVPDSTRSFVLIVHDADAPMGDGLDDLLHWMVWNIPATATSLPRGVAQGTMADGMRQISVSGPYYRGPAAPSTGPVHHYVFELYALDIPLNVAATGMSPAATREAVMRAMAQHVRGKGVLVGTYRRPAP</sequence>